<dbReference type="InterPro" id="IPR029063">
    <property type="entry name" value="SAM-dependent_MTases_sf"/>
</dbReference>
<dbReference type="Proteomes" id="UP000250369">
    <property type="component" value="Unassembled WGS sequence"/>
</dbReference>
<name>A0A329MSI8_9BACL</name>
<evidence type="ECO:0000313" key="2">
    <source>
        <dbReference type="EMBL" id="RAV22510.1"/>
    </source>
</evidence>
<dbReference type="AlphaFoldDB" id="A0A329MSI8"/>
<dbReference type="GO" id="GO:0008757">
    <property type="term" value="F:S-adenosylmethionine-dependent methyltransferase activity"/>
    <property type="evidence" value="ECO:0007669"/>
    <property type="project" value="InterPro"/>
</dbReference>
<comment type="caution">
    <text evidence="2">The sequence shown here is derived from an EMBL/GenBank/DDBJ whole genome shotgun (WGS) entry which is preliminary data.</text>
</comment>
<dbReference type="Gene3D" id="3.40.50.150">
    <property type="entry name" value="Vaccinia Virus protein VP39"/>
    <property type="match status" value="1"/>
</dbReference>
<dbReference type="OrthoDB" id="9772751at2"/>
<protein>
    <submittedName>
        <fullName evidence="2">Methyltransferase type 11</fullName>
    </submittedName>
</protein>
<keyword evidence="3" id="KW-1185">Reference proteome</keyword>
<dbReference type="GO" id="GO:0032259">
    <property type="term" value="P:methylation"/>
    <property type="evidence" value="ECO:0007669"/>
    <property type="project" value="UniProtKB-KW"/>
</dbReference>
<gene>
    <name evidence="2" type="ORF">DQG23_06125</name>
</gene>
<sequence>MRKIISDFVTVCAAFLPYDGPVYEFGSLQLPGQLGEADLRPYFQGIKYVGCDMRPGPGVDELMNLHRIDLPENTAGLVLCMDTLQHVEEPSTAVIEMHRVLKPKGILIISTVLISPIFPCPADYWRFTPEALELLLAPFDRVIVDIAGDPHFPHTVVGIGFKGAFSDNELQAFTDYLVLWKEHAYLNR</sequence>
<evidence type="ECO:0000313" key="3">
    <source>
        <dbReference type="Proteomes" id="UP000250369"/>
    </source>
</evidence>
<keyword evidence="2" id="KW-0489">Methyltransferase</keyword>
<dbReference type="RefSeq" id="WP_113029916.1">
    <property type="nucleotide sequence ID" value="NZ_QMFB01000002.1"/>
</dbReference>
<dbReference type="InterPro" id="IPR013216">
    <property type="entry name" value="Methyltransf_11"/>
</dbReference>
<dbReference type="Pfam" id="PF08241">
    <property type="entry name" value="Methyltransf_11"/>
    <property type="match status" value="1"/>
</dbReference>
<feature type="domain" description="Methyltransferase type 11" evidence="1">
    <location>
        <begin position="63"/>
        <end position="109"/>
    </location>
</feature>
<dbReference type="SUPFAM" id="SSF53335">
    <property type="entry name" value="S-adenosyl-L-methionine-dependent methyltransferases"/>
    <property type="match status" value="1"/>
</dbReference>
<accession>A0A329MSI8</accession>
<proteinExistence type="predicted"/>
<evidence type="ECO:0000259" key="1">
    <source>
        <dbReference type="Pfam" id="PF08241"/>
    </source>
</evidence>
<reference evidence="2 3" key="1">
    <citation type="journal article" date="2009" name="Int. J. Syst. Evol. Microbiol.">
        <title>Paenibacillus contaminans sp. nov., isolated from a contaminated laboratory plate.</title>
        <authorList>
            <person name="Chou J.H."/>
            <person name="Lee J.H."/>
            <person name="Lin M.C."/>
            <person name="Chang P.S."/>
            <person name="Arun A.B."/>
            <person name="Young C.C."/>
            <person name="Chen W.M."/>
        </authorList>
    </citation>
    <scope>NUCLEOTIDE SEQUENCE [LARGE SCALE GENOMIC DNA]</scope>
    <source>
        <strain evidence="2 3">CKOBP-6</strain>
    </source>
</reference>
<organism evidence="2 3">
    <name type="scientific">Paenibacillus contaminans</name>
    <dbReference type="NCBI Taxonomy" id="450362"/>
    <lineage>
        <taxon>Bacteria</taxon>
        <taxon>Bacillati</taxon>
        <taxon>Bacillota</taxon>
        <taxon>Bacilli</taxon>
        <taxon>Bacillales</taxon>
        <taxon>Paenibacillaceae</taxon>
        <taxon>Paenibacillus</taxon>
    </lineage>
</organism>
<keyword evidence="2" id="KW-0808">Transferase</keyword>
<dbReference type="EMBL" id="QMFB01000002">
    <property type="protein sequence ID" value="RAV22510.1"/>
    <property type="molecule type" value="Genomic_DNA"/>
</dbReference>